<dbReference type="AlphaFoldDB" id="A0A2N9E1T4"/>
<proteinExistence type="predicted"/>
<dbReference type="InterPro" id="IPR013103">
    <property type="entry name" value="RVT_2"/>
</dbReference>
<organism evidence="2">
    <name type="scientific">Fagus sylvatica</name>
    <name type="common">Beechnut</name>
    <dbReference type="NCBI Taxonomy" id="28930"/>
    <lineage>
        <taxon>Eukaryota</taxon>
        <taxon>Viridiplantae</taxon>
        <taxon>Streptophyta</taxon>
        <taxon>Embryophyta</taxon>
        <taxon>Tracheophyta</taxon>
        <taxon>Spermatophyta</taxon>
        <taxon>Magnoliopsida</taxon>
        <taxon>eudicotyledons</taxon>
        <taxon>Gunneridae</taxon>
        <taxon>Pentapetalae</taxon>
        <taxon>rosids</taxon>
        <taxon>fabids</taxon>
        <taxon>Fagales</taxon>
        <taxon>Fagaceae</taxon>
        <taxon>Fagus</taxon>
    </lineage>
</organism>
<gene>
    <name evidence="2" type="ORF">FSB_LOCUS739</name>
</gene>
<dbReference type="Pfam" id="PF07727">
    <property type="entry name" value="RVT_2"/>
    <property type="match status" value="1"/>
</dbReference>
<protein>
    <recommendedName>
        <fullName evidence="1">Reverse transcriptase Ty1/copia-type domain-containing protein</fullName>
    </recommendedName>
</protein>
<sequence>MGYTKEFQECLFYGSMIGTKLKGSNYLQWSHVARDIILFQFKYFGLTRFNGSGHDIKQCTHCGCTNHYVDGDNSSYIPVDQVLISKTEYDSLLQRAHVSSSSLIASGNTCFHSSSSPSWVIDSGASDHMIDAVTAIYLLNRMSSCILKGYRCYSPFLRKHFVSVDVTFFEDVPYYSYKGGQLQESILSTPVIPTHVPTIPPILPIPIVVPLVPPPALIESSPLLPLFASTSVDPPPLQSISDLDLPIAIHKVSSLVVPKSYREALSHPGTSIVGCRWVFTIKQNSDGTVDRLKARLMVKGFTQTYGLDYTETFSPVVKLNSIRIIISLVANLDWPLHQLDVKNAFLHGDLTETVYMAQPPGLSFLTKDLGKLRYFLGIEVARSKAGISLSQRKYTLDILQDTGYLGSKPVATPMEPNLKLMPNEVSIVSQFMTNPRVPHMNAVIRILKYLKNAPGSPSDQKSTTGYCTFIGGNLVTWRKFGLLTQGPTPLYCDNQAAIHIVSNPVFHERTKHIKVDCYFVRSKVESKDITPFVPFGSQLAGIFIKALPKNAIDSICSKLGVVDALLDTDKTMRKPQYAIAPELPLVLQSCEFESLKFICSADARQALRVHLVDQCRSYQLQAAIFHEALFSSGAENHSSLNNGTSKKKASHVLLISRPTEQSEFWDKLKVSYLEAQEPPRPKLSDVATWDLTIEDVVQSVESSELGEVCNGS</sequence>
<dbReference type="InterPro" id="IPR043502">
    <property type="entry name" value="DNA/RNA_pol_sf"/>
</dbReference>
<feature type="domain" description="Reverse transcriptase Ty1/copia-type" evidence="1">
    <location>
        <begin position="272"/>
        <end position="362"/>
    </location>
</feature>
<evidence type="ECO:0000313" key="2">
    <source>
        <dbReference type="EMBL" id="SPC72857.1"/>
    </source>
</evidence>
<evidence type="ECO:0000259" key="1">
    <source>
        <dbReference type="Pfam" id="PF07727"/>
    </source>
</evidence>
<dbReference type="EMBL" id="OIVN01000027">
    <property type="protein sequence ID" value="SPC72857.1"/>
    <property type="molecule type" value="Genomic_DNA"/>
</dbReference>
<dbReference type="CDD" id="cd09272">
    <property type="entry name" value="RNase_HI_RT_Ty1"/>
    <property type="match status" value="1"/>
</dbReference>
<name>A0A2N9E1T4_FAGSY</name>
<dbReference type="SUPFAM" id="SSF56672">
    <property type="entry name" value="DNA/RNA polymerases"/>
    <property type="match status" value="1"/>
</dbReference>
<dbReference type="PANTHER" id="PTHR11439:SF467">
    <property type="entry name" value="INTEGRASE CATALYTIC DOMAIN-CONTAINING PROTEIN"/>
    <property type="match status" value="1"/>
</dbReference>
<reference evidence="2" key="1">
    <citation type="submission" date="2018-02" db="EMBL/GenBank/DDBJ databases">
        <authorList>
            <person name="Cohen D.B."/>
            <person name="Kent A.D."/>
        </authorList>
    </citation>
    <scope>NUCLEOTIDE SEQUENCE</scope>
</reference>
<accession>A0A2N9E1T4</accession>
<dbReference type="PANTHER" id="PTHR11439">
    <property type="entry name" value="GAG-POL-RELATED RETROTRANSPOSON"/>
    <property type="match status" value="1"/>
</dbReference>